<evidence type="ECO:0000256" key="4">
    <source>
        <dbReference type="ARBA" id="ARBA00022832"/>
    </source>
</evidence>
<dbReference type="AlphaFoldDB" id="A0A1E8GIW7"/>
<keyword evidence="5" id="KW-0443">Lipid metabolism</keyword>
<dbReference type="PANTHER" id="PTHR18919:SF153">
    <property type="entry name" value="TRIFUNCTIONAL ENZYME SUBUNIT BETA, MITOCHONDRIAL"/>
    <property type="match status" value="1"/>
</dbReference>
<evidence type="ECO:0000259" key="11">
    <source>
        <dbReference type="Pfam" id="PF00108"/>
    </source>
</evidence>
<feature type="domain" description="Thiolase N-terminal" evidence="11">
    <location>
        <begin position="5"/>
        <end position="249"/>
    </location>
</feature>
<evidence type="ECO:0000256" key="10">
    <source>
        <dbReference type="RuleBase" id="RU003557"/>
    </source>
</evidence>
<dbReference type="InterPro" id="IPR020613">
    <property type="entry name" value="Thiolase_CS"/>
</dbReference>
<dbReference type="STRING" id="1859473.BG261_07890"/>
<feature type="active site" description="Proton acceptor" evidence="9">
    <location>
        <position position="336"/>
    </location>
</feature>
<organism evidence="13 14">
    <name type="scientific">Floricoccus tropicus</name>
    <dbReference type="NCBI Taxonomy" id="1859473"/>
    <lineage>
        <taxon>Bacteria</taxon>
        <taxon>Bacillati</taxon>
        <taxon>Bacillota</taxon>
        <taxon>Bacilli</taxon>
        <taxon>Lactobacillales</taxon>
        <taxon>Streptococcaceae</taxon>
        <taxon>Floricoccus</taxon>
    </lineage>
</organism>
<evidence type="ECO:0000256" key="8">
    <source>
        <dbReference type="ARBA" id="ARBA00030755"/>
    </source>
</evidence>
<feature type="domain" description="Thiolase C-terminal" evidence="12">
    <location>
        <begin position="262"/>
        <end position="380"/>
    </location>
</feature>
<dbReference type="Pfam" id="PF00108">
    <property type="entry name" value="Thiolase_N"/>
    <property type="match status" value="1"/>
</dbReference>
<dbReference type="EMBL" id="MKIR01000026">
    <property type="protein sequence ID" value="OFI48194.1"/>
    <property type="molecule type" value="Genomic_DNA"/>
</dbReference>
<name>A0A1E8GIW7_9LACT</name>
<dbReference type="RefSeq" id="WP_070793203.1">
    <property type="nucleotide sequence ID" value="NZ_MKIR01000026.1"/>
</dbReference>
<evidence type="ECO:0000259" key="12">
    <source>
        <dbReference type="Pfam" id="PF02803"/>
    </source>
</evidence>
<evidence type="ECO:0000256" key="6">
    <source>
        <dbReference type="ARBA" id="ARBA00023315"/>
    </source>
</evidence>
<dbReference type="OrthoDB" id="9764892at2"/>
<dbReference type="GO" id="GO:0006635">
    <property type="term" value="P:fatty acid beta-oxidation"/>
    <property type="evidence" value="ECO:0007669"/>
    <property type="project" value="TreeGrafter"/>
</dbReference>
<comment type="pathway">
    <text evidence="1">Lipid metabolism; fatty acid beta-oxidation.</text>
</comment>
<dbReference type="CDD" id="cd00751">
    <property type="entry name" value="thiolase"/>
    <property type="match status" value="1"/>
</dbReference>
<dbReference type="InterPro" id="IPR020610">
    <property type="entry name" value="Thiolase_AS"/>
</dbReference>
<feature type="active site" description="Acyl-thioester intermediate" evidence="9">
    <location>
        <position position="87"/>
    </location>
</feature>
<protein>
    <recommendedName>
        <fullName evidence="7">acetyl-CoA C-acyltransferase</fullName>
        <ecNumber evidence="7">2.3.1.16</ecNumber>
    </recommendedName>
    <alternativeName>
        <fullName evidence="8">Acetoacetyl-CoA thiolase</fullName>
    </alternativeName>
</protein>
<dbReference type="PANTHER" id="PTHR18919">
    <property type="entry name" value="ACETYL-COA C-ACYLTRANSFERASE"/>
    <property type="match status" value="1"/>
</dbReference>
<dbReference type="NCBIfam" id="TIGR01930">
    <property type="entry name" value="AcCoA-C-Actrans"/>
    <property type="match status" value="1"/>
</dbReference>
<dbReference type="SUPFAM" id="SSF53901">
    <property type="entry name" value="Thiolase-like"/>
    <property type="match status" value="2"/>
</dbReference>
<dbReference type="GO" id="GO:0003985">
    <property type="term" value="F:acetyl-CoA C-acetyltransferase activity"/>
    <property type="evidence" value="ECO:0007669"/>
    <property type="project" value="TreeGrafter"/>
</dbReference>
<accession>A0A1E8GIW7</accession>
<comment type="similarity">
    <text evidence="2 10">Belongs to the thiolase-like superfamily. Thiolase family.</text>
</comment>
<sequence length="384" mass="41286">MSEKVFIIDSARLAVGRYGSVFKDNLPEELGAHLLDAMLERNGIDAKEIDQIILGNVVAGGGNVARKVGLLSKLPVTTPAVTVDMQCSSGLEAINIARSKIIADDADLIVCGGVESTSRAPWQMEKPHNLYGRNPRVMARQQLSTGEYGDPDMGYACERLAEKYEISRLRQDEFACNSQNKYELAKDLGIFDKEIIEFDGINQDECPRAGTTIEKLAKLRSAFEKNGTITAGNCCPLNDGAGLTFLASQSFCQENKIIPKFEVIASASVGIDPIDFGLGPAVAIEALLKKTNISINDIDRFEINESFAAQVLASMVVSNIPSEKVNVSGGAIAFGHPFGASGTILIRRLITELEREESLRLGIVAMCVGGGQGSAIMIKKVSNV</sequence>
<proteinExistence type="inferred from homology"/>
<dbReference type="PROSITE" id="PS00099">
    <property type="entry name" value="THIOLASE_3"/>
    <property type="match status" value="1"/>
</dbReference>
<gene>
    <name evidence="13" type="ORF">BG261_07890</name>
</gene>
<keyword evidence="4" id="KW-0276">Fatty acid metabolism</keyword>
<evidence type="ECO:0000256" key="7">
    <source>
        <dbReference type="ARBA" id="ARBA00024073"/>
    </source>
</evidence>
<evidence type="ECO:0000313" key="14">
    <source>
        <dbReference type="Proteomes" id="UP000178622"/>
    </source>
</evidence>
<evidence type="ECO:0000256" key="2">
    <source>
        <dbReference type="ARBA" id="ARBA00010982"/>
    </source>
</evidence>
<evidence type="ECO:0000256" key="5">
    <source>
        <dbReference type="ARBA" id="ARBA00023098"/>
    </source>
</evidence>
<keyword evidence="3 10" id="KW-0808">Transferase</keyword>
<dbReference type="InterPro" id="IPR020616">
    <property type="entry name" value="Thiolase_N"/>
</dbReference>
<dbReference type="PIRSF" id="PIRSF000429">
    <property type="entry name" value="Ac-CoA_Ac_transf"/>
    <property type="match status" value="1"/>
</dbReference>
<dbReference type="InterPro" id="IPR016039">
    <property type="entry name" value="Thiolase-like"/>
</dbReference>
<evidence type="ECO:0000256" key="9">
    <source>
        <dbReference type="PIRSR" id="PIRSR000429-1"/>
    </source>
</evidence>
<feature type="active site" description="Proton acceptor" evidence="9">
    <location>
        <position position="367"/>
    </location>
</feature>
<dbReference type="InterPro" id="IPR002155">
    <property type="entry name" value="Thiolase"/>
</dbReference>
<dbReference type="Gene3D" id="3.40.47.10">
    <property type="match status" value="1"/>
</dbReference>
<comment type="caution">
    <text evidence="13">The sequence shown here is derived from an EMBL/GenBank/DDBJ whole genome shotgun (WGS) entry which is preliminary data.</text>
</comment>
<keyword evidence="6 10" id="KW-0012">Acyltransferase</keyword>
<dbReference type="EC" id="2.3.1.16" evidence="7"/>
<evidence type="ECO:0000256" key="3">
    <source>
        <dbReference type="ARBA" id="ARBA00022679"/>
    </source>
</evidence>
<dbReference type="Pfam" id="PF02803">
    <property type="entry name" value="Thiolase_C"/>
    <property type="match status" value="1"/>
</dbReference>
<dbReference type="InterPro" id="IPR020617">
    <property type="entry name" value="Thiolase_C"/>
</dbReference>
<keyword evidence="14" id="KW-1185">Reference proteome</keyword>
<dbReference type="Proteomes" id="UP000178622">
    <property type="component" value="Unassembled WGS sequence"/>
</dbReference>
<dbReference type="PROSITE" id="PS00737">
    <property type="entry name" value="THIOLASE_2"/>
    <property type="match status" value="1"/>
</dbReference>
<evidence type="ECO:0000313" key="13">
    <source>
        <dbReference type="EMBL" id="OFI48194.1"/>
    </source>
</evidence>
<reference evidence="14" key="1">
    <citation type="submission" date="2016-09" db="EMBL/GenBank/DDBJ databases">
        <title>Draft genome sequence of a novel species of the family Streptococcaceae isolated from flowers.</title>
        <authorList>
            <person name="Chuah L.-O."/>
            <person name="Yap K.-P."/>
            <person name="Thong K.L."/>
            <person name="Liong M.T."/>
            <person name="Ahmad R."/>
            <person name="Rusul G."/>
        </authorList>
    </citation>
    <scope>NUCLEOTIDE SEQUENCE [LARGE SCALE GENOMIC DNA]</scope>
    <source>
        <strain evidence="14">DF1</strain>
    </source>
</reference>
<evidence type="ECO:0000256" key="1">
    <source>
        <dbReference type="ARBA" id="ARBA00005005"/>
    </source>
</evidence>